<dbReference type="Pfam" id="PF08843">
    <property type="entry name" value="AbiEii"/>
    <property type="match status" value="1"/>
</dbReference>
<dbReference type="AlphaFoldDB" id="A0A516SJN1"/>
<proteinExistence type="predicted"/>
<protein>
    <submittedName>
        <fullName evidence="1">Nucleotidyl transferase AbiEii/AbiGii toxin family protein</fullName>
    </submittedName>
</protein>
<evidence type="ECO:0000313" key="2">
    <source>
        <dbReference type="Proteomes" id="UP000317550"/>
    </source>
</evidence>
<accession>A0A516SJN1</accession>
<dbReference type="OrthoDB" id="5508069at2"/>
<gene>
    <name evidence="1" type="ORF">FNU76_19565</name>
</gene>
<sequence>MYKRTHHQRIERVLASMNAEFLANARCYFGGGTAIALQLDEYRESVDIDFLCADQGGYRSIREAIFGDPHLKTLFRQPINLLREPRTDQDGVRTVLEMDGAPIKFEIVRESRILLDGVAVPGIPVLCLTRSDSFAEKLLANADRYYDRSVMNRDIIDLLVMELHWGSIPDSAWHKAEAAYGKTIRSAYDAAKQRIGDTKYLLSCASTMGMSQDVVDAVVDALLIPDSDPDDEPRGLRP</sequence>
<organism evidence="1 2">
    <name type="scientific">Chitinimonas arctica</name>
    <dbReference type="NCBI Taxonomy" id="2594795"/>
    <lineage>
        <taxon>Bacteria</taxon>
        <taxon>Pseudomonadati</taxon>
        <taxon>Pseudomonadota</taxon>
        <taxon>Betaproteobacteria</taxon>
        <taxon>Neisseriales</taxon>
        <taxon>Chitinibacteraceae</taxon>
        <taxon>Chitinimonas</taxon>
    </lineage>
</organism>
<dbReference type="KEGG" id="cari:FNU76_19565"/>
<dbReference type="EMBL" id="CP041730">
    <property type="protein sequence ID" value="QDQ28372.1"/>
    <property type="molecule type" value="Genomic_DNA"/>
</dbReference>
<keyword evidence="1" id="KW-0808">Transferase</keyword>
<dbReference type="InterPro" id="IPR014942">
    <property type="entry name" value="AbiEii"/>
</dbReference>
<reference evidence="2" key="1">
    <citation type="submission" date="2019-07" db="EMBL/GenBank/DDBJ databases">
        <title>Chitinimonas sp. nov., isolated from Ny-Alesund, arctica soil.</title>
        <authorList>
            <person name="Xu Q."/>
            <person name="Peng F."/>
        </authorList>
    </citation>
    <scope>NUCLEOTIDE SEQUENCE [LARGE SCALE GENOMIC DNA]</scope>
    <source>
        <strain evidence="2">R3-44</strain>
    </source>
</reference>
<keyword evidence="2" id="KW-1185">Reference proteome</keyword>
<dbReference type="Proteomes" id="UP000317550">
    <property type="component" value="Chromosome"/>
</dbReference>
<name>A0A516SJN1_9NEIS</name>
<dbReference type="GO" id="GO:0016740">
    <property type="term" value="F:transferase activity"/>
    <property type="evidence" value="ECO:0007669"/>
    <property type="project" value="UniProtKB-KW"/>
</dbReference>
<dbReference type="RefSeq" id="WP_144279755.1">
    <property type="nucleotide sequence ID" value="NZ_CP041730.1"/>
</dbReference>
<evidence type="ECO:0000313" key="1">
    <source>
        <dbReference type="EMBL" id="QDQ28372.1"/>
    </source>
</evidence>